<dbReference type="Pfam" id="PF25311">
    <property type="entry name" value="WDGH"/>
    <property type="match status" value="1"/>
</dbReference>
<evidence type="ECO:0000313" key="2">
    <source>
        <dbReference type="EMBL" id="GGC53096.1"/>
    </source>
</evidence>
<accession>A0A830E8L2</accession>
<evidence type="ECO:0000259" key="1">
    <source>
        <dbReference type="Pfam" id="PF25311"/>
    </source>
</evidence>
<gene>
    <name evidence="2" type="ORF">GCM10007209_13520</name>
</gene>
<organism evidence="2 3">
    <name type="scientific">Haloferax sulfurifontis</name>
    <dbReference type="NCBI Taxonomy" id="255616"/>
    <lineage>
        <taxon>Archaea</taxon>
        <taxon>Methanobacteriati</taxon>
        <taxon>Methanobacteriota</taxon>
        <taxon>Stenosarchaea group</taxon>
        <taxon>Halobacteria</taxon>
        <taxon>Halobacteriales</taxon>
        <taxon>Haloferacaceae</taxon>
        <taxon>Haloferax</taxon>
    </lineage>
</organism>
<dbReference type="InterPro" id="IPR057362">
    <property type="entry name" value="WDGH"/>
</dbReference>
<dbReference type="Proteomes" id="UP000646833">
    <property type="component" value="Unassembled WGS sequence"/>
</dbReference>
<name>A0A830E8L2_9EURY</name>
<feature type="domain" description="WDGH" evidence="1">
    <location>
        <begin position="10"/>
        <end position="98"/>
    </location>
</feature>
<dbReference type="RefSeq" id="WP_188423501.1">
    <property type="nucleotide sequence ID" value="NZ_BMCI01000002.1"/>
</dbReference>
<reference evidence="2" key="2">
    <citation type="submission" date="2020-09" db="EMBL/GenBank/DDBJ databases">
        <authorList>
            <person name="Sun Q."/>
            <person name="Sedlacek I."/>
        </authorList>
    </citation>
    <scope>NUCLEOTIDE SEQUENCE</scope>
    <source>
        <strain evidence="2">CCM 7217</strain>
    </source>
</reference>
<sequence>MSNTDSEPKTKSDVYRDRNLLALAFITAYTEVRACPEFGWWPDTDDVNGESWAVVWVNLPMGQVGWHIRREDVPDAMPKRDPEYDGYTTAEKNDRLQRYVDAVMEVVYGE</sequence>
<evidence type="ECO:0000313" key="3">
    <source>
        <dbReference type="Proteomes" id="UP000646833"/>
    </source>
</evidence>
<dbReference type="AlphaFoldDB" id="A0A830E8L2"/>
<reference evidence="2" key="1">
    <citation type="journal article" date="2014" name="Int. J. Syst. Evol. Microbiol.">
        <title>Complete genome sequence of Corynebacterium casei LMG S-19264T (=DSM 44701T), isolated from a smear-ripened cheese.</title>
        <authorList>
            <consortium name="US DOE Joint Genome Institute (JGI-PGF)"/>
            <person name="Walter F."/>
            <person name="Albersmeier A."/>
            <person name="Kalinowski J."/>
            <person name="Ruckert C."/>
        </authorList>
    </citation>
    <scope>NUCLEOTIDE SEQUENCE</scope>
    <source>
        <strain evidence="2">CCM 7217</strain>
    </source>
</reference>
<protein>
    <recommendedName>
        <fullName evidence="1">WDGH domain-containing protein</fullName>
    </recommendedName>
</protein>
<proteinExistence type="predicted"/>
<comment type="caution">
    <text evidence="2">The sequence shown here is derived from an EMBL/GenBank/DDBJ whole genome shotgun (WGS) entry which is preliminary data.</text>
</comment>
<dbReference type="EMBL" id="BMCI01000002">
    <property type="protein sequence ID" value="GGC53096.1"/>
    <property type="molecule type" value="Genomic_DNA"/>
</dbReference>